<sequence>MQPLQDPSYLLSIIQVIADSLHYQSSASIHGLLDAYVTFVNRVRSQGQLLEAGDPSLPALAPLGVHKDNFVRALKRDIRLAHFDPFSTLSHPPASLDETSIHLNTKQYARDSSSLCHHALCALTTICRFPVLYVAFPEHDLSSLFGDILDIALADKLPVLNEEKTYSLSLWALGCHRLPVTVLCSRQDDVSSALQQSLDGARQPGNIVLDGMKALSHTIEHYPSPFLDLLFPLLPHVITNLISKSFEHRLHASIVLGKFANALIHQTELSLSKWSSLSDHITSFLESFCDESQAASGETSFARMVHAAFSAESHTRHADGPAWILAVLASLIVLCGPALYVKPTVLRSILQSLAIALTHKRSVVRALHPHVWRCFVWTFSQMLLSSDNVEPALISSAFYVIRQEVRGGIGVALTSVLLSDRMPATRSDERGDRVSRALLVIKAMVRTECKHTRQEGFMFLQAFTNDAHVRHQILHNAFEIPASVLLDGAIIRADWDGLPPIIHSIPKVPISIHWLDEIEIARHYKTLLAIWKHFASKADGKHSDLELVDVWLSILLACSQQLECQQLGPIAEMLRYAAAIIVGFLPPAALGDREPDWGSWSVHDQLYSLTLIDQLWSAMRGAFAAFDLAEVAELILTSILKYAFHVLDHGVRTLWGRLCANLMIVAPPSFLRDTRNPTTSQLVIHSQRELWGIVATSLSSSEPSVDWKELVKFLNIPVCTWVLSEPELQAWEALLRNAITVSGDSTVMIEQIVSQCFRGKEVETWDSIIPILGFLLTCEHSNSPADELLFTIDVCLTVCYNQAHHSPEALTNSLKLLNVIRHAIASAPGNVMHILQALRSSLCLWIEDHNEVMSDDEFNSVAVSLYCEVLKALEVLPLSIQSLQDMENVLASAFSRIPTPAIAPFAFEKFWRATYHGRTQFCSNLPPKIKSCLSCFVAAFGGDLADGLSLTTGSHYPYRDGPLSVSIIAEARAEMEVAPSERQRMFAGQHDTTFLISSPDNDPSQPTVLRQFQEYTSRMDASSLDGSERSMNSPRIPFLPIFHPDGGMPSSHSPERNHSMTSHAPNQKRKLVDNTNDVSRKRTRTSRDTLRSVRRLESEPAATRDVTPVDVPRMNSVPLKRKVFDGVHVPTLREVSHRRSVQRAETSKNTVDTGRSHESVPQAHASCGGRRNRTPQSPLPSSVGSDEDDLDWENFRVHRTPSGKYHFCVEYDVHSYSDYLPAGSSPPIAVLQSSRSPSALSLRRPKTRLDALRDVYSSVANGASQIPFPELVQATKLVHQIGAVLTEQMGKKMGHPK</sequence>
<reference evidence="2" key="2">
    <citation type="journal article" date="2020" name="Nat. Commun.">
        <title>Large-scale genome sequencing of mycorrhizal fungi provides insights into the early evolution of symbiotic traits.</title>
        <authorList>
            <person name="Miyauchi S."/>
            <person name="Kiss E."/>
            <person name="Kuo A."/>
            <person name="Drula E."/>
            <person name="Kohler A."/>
            <person name="Sanchez-Garcia M."/>
            <person name="Morin E."/>
            <person name="Andreopoulos B."/>
            <person name="Barry K.W."/>
            <person name="Bonito G."/>
            <person name="Buee M."/>
            <person name="Carver A."/>
            <person name="Chen C."/>
            <person name="Cichocki N."/>
            <person name="Clum A."/>
            <person name="Culley D."/>
            <person name="Crous P.W."/>
            <person name="Fauchery L."/>
            <person name="Girlanda M."/>
            <person name="Hayes R.D."/>
            <person name="Keri Z."/>
            <person name="LaButti K."/>
            <person name="Lipzen A."/>
            <person name="Lombard V."/>
            <person name="Magnuson J."/>
            <person name="Maillard F."/>
            <person name="Murat C."/>
            <person name="Nolan M."/>
            <person name="Ohm R.A."/>
            <person name="Pangilinan J."/>
            <person name="Pereira M.F."/>
            <person name="Perotto S."/>
            <person name="Peter M."/>
            <person name="Pfister S."/>
            <person name="Riley R."/>
            <person name="Sitrit Y."/>
            <person name="Stielow J.B."/>
            <person name="Szollosi G."/>
            <person name="Zifcakova L."/>
            <person name="Stursova M."/>
            <person name="Spatafora J.W."/>
            <person name="Tedersoo L."/>
            <person name="Vaario L.M."/>
            <person name="Yamada A."/>
            <person name="Yan M."/>
            <person name="Wang P."/>
            <person name="Xu J."/>
            <person name="Bruns T."/>
            <person name="Baldrian P."/>
            <person name="Vilgalys R."/>
            <person name="Dunand C."/>
            <person name="Henrissat B."/>
            <person name="Grigoriev I.V."/>
            <person name="Hibbett D."/>
            <person name="Nagy L.G."/>
            <person name="Martin F.M."/>
        </authorList>
    </citation>
    <scope>NUCLEOTIDE SEQUENCE</scope>
    <source>
        <strain evidence="2">BED1</strain>
    </source>
</reference>
<feature type="region of interest" description="Disordered" evidence="1">
    <location>
        <begin position="1044"/>
        <end position="1112"/>
    </location>
</feature>
<evidence type="ECO:0008006" key="4">
    <source>
        <dbReference type="Google" id="ProtNLM"/>
    </source>
</evidence>
<evidence type="ECO:0000256" key="1">
    <source>
        <dbReference type="SAM" id="MobiDB-lite"/>
    </source>
</evidence>
<dbReference type="SUPFAM" id="SSF48371">
    <property type="entry name" value="ARM repeat"/>
    <property type="match status" value="1"/>
</dbReference>
<dbReference type="EMBL" id="WHUW01000008">
    <property type="protein sequence ID" value="KAF8442900.1"/>
    <property type="molecule type" value="Genomic_DNA"/>
</dbReference>
<gene>
    <name evidence="2" type="ORF">L210DRAFT_3397093</name>
</gene>
<evidence type="ECO:0000313" key="3">
    <source>
        <dbReference type="Proteomes" id="UP001194468"/>
    </source>
</evidence>
<feature type="compositionally biased region" description="Polar residues" evidence="1">
    <location>
        <begin position="1174"/>
        <end position="1184"/>
    </location>
</feature>
<feature type="compositionally biased region" description="Polar residues" evidence="1">
    <location>
        <begin position="1143"/>
        <end position="1153"/>
    </location>
</feature>
<dbReference type="InterPro" id="IPR016024">
    <property type="entry name" value="ARM-type_fold"/>
</dbReference>
<accession>A0AAD4BXK5</accession>
<proteinExistence type="predicted"/>
<comment type="caution">
    <text evidence="2">The sequence shown here is derived from an EMBL/GenBank/DDBJ whole genome shotgun (WGS) entry which is preliminary data.</text>
</comment>
<protein>
    <recommendedName>
        <fullName evidence="4">Telomere-associated protein Rif1 N-terminal domain-containing protein</fullName>
    </recommendedName>
</protein>
<dbReference type="Proteomes" id="UP001194468">
    <property type="component" value="Unassembled WGS sequence"/>
</dbReference>
<keyword evidence="3" id="KW-1185">Reference proteome</keyword>
<feature type="compositionally biased region" description="Basic and acidic residues" evidence="1">
    <location>
        <begin position="1085"/>
        <end position="1098"/>
    </location>
</feature>
<name>A0AAD4BXK5_BOLED</name>
<reference evidence="2" key="1">
    <citation type="submission" date="2019-10" db="EMBL/GenBank/DDBJ databases">
        <authorList>
            <consortium name="DOE Joint Genome Institute"/>
            <person name="Kuo A."/>
            <person name="Miyauchi S."/>
            <person name="Kiss E."/>
            <person name="Drula E."/>
            <person name="Kohler A."/>
            <person name="Sanchez-Garcia M."/>
            <person name="Andreopoulos B."/>
            <person name="Barry K.W."/>
            <person name="Bonito G."/>
            <person name="Buee M."/>
            <person name="Carver A."/>
            <person name="Chen C."/>
            <person name="Cichocki N."/>
            <person name="Clum A."/>
            <person name="Culley D."/>
            <person name="Crous P.W."/>
            <person name="Fauchery L."/>
            <person name="Girlanda M."/>
            <person name="Hayes R."/>
            <person name="Keri Z."/>
            <person name="LaButti K."/>
            <person name="Lipzen A."/>
            <person name="Lombard V."/>
            <person name="Magnuson J."/>
            <person name="Maillard F."/>
            <person name="Morin E."/>
            <person name="Murat C."/>
            <person name="Nolan M."/>
            <person name="Ohm R."/>
            <person name="Pangilinan J."/>
            <person name="Pereira M."/>
            <person name="Perotto S."/>
            <person name="Peter M."/>
            <person name="Riley R."/>
            <person name="Sitrit Y."/>
            <person name="Stielow B."/>
            <person name="Szollosi G."/>
            <person name="Zifcakova L."/>
            <person name="Stursova M."/>
            <person name="Spatafora J.W."/>
            <person name="Tedersoo L."/>
            <person name="Vaario L.-M."/>
            <person name="Yamada A."/>
            <person name="Yan M."/>
            <person name="Wang P."/>
            <person name="Xu J."/>
            <person name="Bruns T."/>
            <person name="Baldrian P."/>
            <person name="Vilgalys R."/>
            <person name="Henrissat B."/>
            <person name="Grigoriev I.V."/>
            <person name="Hibbett D."/>
            <person name="Nagy L.G."/>
            <person name="Martin F.M."/>
        </authorList>
    </citation>
    <scope>NUCLEOTIDE SEQUENCE</scope>
    <source>
        <strain evidence="2">BED1</strain>
    </source>
</reference>
<evidence type="ECO:0000313" key="2">
    <source>
        <dbReference type="EMBL" id="KAF8442900.1"/>
    </source>
</evidence>
<organism evidence="2 3">
    <name type="scientific">Boletus edulis BED1</name>
    <dbReference type="NCBI Taxonomy" id="1328754"/>
    <lineage>
        <taxon>Eukaryota</taxon>
        <taxon>Fungi</taxon>
        <taxon>Dikarya</taxon>
        <taxon>Basidiomycota</taxon>
        <taxon>Agaricomycotina</taxon>
        <taxon>Agaricomycetes</taxon>
        <taxon>Agaricomycetidae</taxon>
        <taxon>Boletales</taxon>
        <taxon>Boletineae</taxon>
        <taxon>Boletaceae</taxon>
        <taxon>Boletoideae</taxon>
        <taxon>Boletus</taxon>
    </lineage>
</organism>
<feature type="region of interest" description="Disordered" evidence="1">
    <location>
        <begin position="1135"/>
        <end position="1189"/>
    </location>
</feature>